<feature type="chain" id="PRO_5040757785" evidence="1">
    <location>
        <begin position="29"/>
        <end position="270"/>
    </location>
</feature>
<evidence type="ECO:0000313" key="4">
    <source>
        <dbReference type="Proteomes" id="UP001139336"/>
    </source>
</evidence>
<dbReference type="AlphaFoldDB" id="A0A9X1QS99"/>
<organism evidence="3 4">
    <name type="scientific">Corynebacterium uropygiale</name>
    <dbReference type="NCBI Taxonomy" id="1775911"/>
    <lineage>
        <taxon>Bacteria</taxon>
        <taxon>Bacillati</taxon>
        <taxon>Actinomycetota</taxon>
        <taxon>Actinomycetes</taxon>
        <taxon>Mycobacteriales</taxon>
        <taxon>Corynebacteriaceae</taxon>
        <taxon>Corynebacterium</taxon>
    </lineage>
</organism>
<gene>
    <name evidence="3" type="ORF">L1O03_05400</name>
</gene>
<feature type="domain" description="SGNH hydrolase-type esterase" evidence="2">
    <location>
        <begin position="60"/>
        <end position="259"/>
    </location>
</feature>
<name>A0A9X1QS99_9CORY</name>
<dbReference type="InterPro" id="IPR036514">
    <property type="entry name" value="SGNH_hydro_sf"/>
</dbReference>
<dbReference type="Gene3D" id="3.40.50.1110">
    <property type="entry name" value="SGNH hydrolase"/>
    <property type="match status" value="1"/>
</dbReference>
<dbReference type="SUPFAM" id="SSF52266">
    <property type="entry name" value="SGNH hydrolase"/>
    <property type="match status" value="1"/>
</dbReference>
<accession>A0A9X1QS99</accession>
<dbReference type="EMBL" id="JAKGSI010000002">
    <property type="protein sequence ID" value="MCF4006614.1"/>
    <property type="molecule type" value="Genomic_DNA"/>
</dbReference>
<dbReference type="InterPro" id="IPR013830">
    <property type="entry name" value="SGNH_hydro"/>
</dbReference>
<dbReference type="RefSeq" id="WP_236118401.1">
    <property type="nucleotide sequence ID" value="NZ_JAKGSI010000002.1"/>
</dbReference>
<evidence type="ECO:0000256" key="1">
    <source>
        <dbReference type="SAM" id="SignalP"/>
    </source>
</evidence>
<reference evidence="3" key="1">
    <citation type="submission" date="2022-01" db="EMBL/GenBank/DDBJ databases">
        <title>Corynebacterium sp. nov isolated from isolated from the feces of the greater white-fronted geese (Anser albifrons) at Poyang Lake, PR China.</title>
        <authorList>
            <person name="Liu Q."/>
        </authorList>
    </citation>
    <scope>NUCLEOTIDE SEQUENCE</scope>
    <source>
        <strain evidence="3">JCM 32435</strain>
    </source>
</reference>
<protein>
    <submittedName>
        <fullName evidence="3">GDSL-type esterase/lipase family protein</fullName>
    </submittedName>
</protein>
<dbReference type="Proteomes" id="UP001139336">
    <property type="component" value="Unassembled WGS sequence"/>
</dbReference>
<feature type="signal peptide" evidence="1">
    <location>
        <begin position="1"/>
        <end position="28"/>
    </location>
</feature>
<evidence type="ECO:0000313" key="3">
    <source>
        <dbReference type="EMBL" id="MCF4006614.1"/>
    </source>
</evidence>
<proteinExistence type="predicted"/>
<keyword evidence="1" id="KW-0732">Signal</keyword>
<keyword evidence="4" id="KW-1185">Reference proteome</keyword>
<comment type="caution">
    <text evidence="3">The sequence shown here is derived from an EMBL/GenBank/DDBJ whole genome shotgun (WGS) entry which is preliminary data.</text>
</comment>
<sequence length="270" mass="29306">MKKTRIVPLVLAAMTAASTLLGSPAAHAADQTLVSFGDSVWANPLGIHMLKSKFIPGADPCPRDPEGIAKQTAWKKGLDPIDYSCAGGSVRTGGVQLRDQVDHALADGTLNEATGVVIINIGFNDTYPSLFHGESEQQIRDRVIPEAVSQVNRIKEAAPNAQVKLVGYPTVTKDEHTCLFQMGNNIHTREHLPFVSYIEWLADDMLRTVAAQTETGFIDLKQATADHGMCAPDGQRWYGALFDLGQPRNMIIHPSVLGTQEIGRIIAENL</sequence>
<evidence type="ECO:0000259" key="2">
    <source>
        <dbReference type="Pfam" id="PF13472"/>
    </source>
</evidence>
<dbReference type="Pfam" id="PF13472">
    <property type="entry name" value="Lipase_GDSL_2"/>
    <property type="match status" value="1"/>
</dbReference>